<accession>A0A645E598</accession>
<dbReference type="EMBL" id="VSSQ01043264">
    <property type="protein sequence ID" value="MPM96927.1"/>
    <property type="molecule type" value="Genomic_DNA"/>
</dbReference>
<dbReference type="AlphaFoldDB" id="A0A645E598"/>
<protein>
    <submittedName>
        <fullName evidence="1">Uncharacterized protein</fullName>
    </submittedName>
</protein>
<proteinExistence type="predicted"/>
<evidence type="ECO:0000313" key="1">
    <source>
        <dbReference type="EMBL" id="MPM96927.1"/>
    </source>
</evidence>
<sequence length="68" mass="8071">MLVQQFLLLMFQYNMNQQQDQKLYQNLILLSITTVDYGQYVQKILPVDCIRSQKAILSLNLRLPEKHS</sequence>
<gene>
    <name evidence="1" type="ORF">SDC9_144097</name>
</gene>
<name>A0A645E598_9ZZZZ</name>
<comment type="caution">
    <text evidence="1">The sequence shown here is derived from an EMBL/GenBank/DDBJ whole genome shotgun (WGS) entry which is preliminary data.</text>
</comment>
<organism evidence="1">
    <name type="scientific">bioreactor metagenome</name>
    <dbReference type="NCBI Taxonomy" id="1076179"/>
    <lineage>
        <taxon>unclassified sequences</taxon>
        <taxon>metagenomes</taxon>
        <taxon>ecological metagenomes</taxon>
    </lineage>
</organism>
<reference evidence="1" key="1">
    <citation type="submission" date="2019-08" db="EMBL/GenBank/DDBJ databases">
        <authorList>
            <person name="Kucharzyk K."/>
            <person name="Murdoch R.W."/>
            <person name="Higgins S."/>
            <person name="Loffler F."/>
        </authorList>
    </citation>
    <scope>NUCLEOTIDE SEQUENCE</scope>
</reference>